<reference evidence="1 2" key="1">
    <citation type="submission" date="2022-06" db="EMBL/GenBank/DDBJ databases">
        <title>Halomicroarcula sp. a new haloarchaeum isolate from saline soil.</title>
        <authorList>
            <person name="Strakova D."/>
            <person name="Galisteo C."/>
            <person name="Sanchez-Porro C."/>
            <person name="Ventosa A."/>
        </authorList>
    </citation>
    <scope>NUCLEOTIDE SEQUENCE [LARGE SCALE GENOMIC DNA]</scope>
    <source>
        <strain evidence="1 2">S3CR25-11</strain>
    </source>
</reference>
<proteinExistence type="predicted"/>
<comment type="caution">
    <text evidence="1">The sequence shown here is derived from an EMBL/GenBank/DDBJ whole genome shotgun (WGS) entry which is preliminary data.</text>
</comment>
<keyword evidence="2" id="KW-1185">Reference proteome</keyword>
<evidence type="ECO:0000313" key="2">
    <source>
        <dbReference type="Proteomes" id="UP001268864"/>
    </source>
</evidence>
<evidence type="ECO:0000313" key="1">
    <source>
        <dbReference type="EMBL" id="MDS0282331.1"/>
    </source>
</evidence>
<accession>A0ABU2FNJ4</accession>
<gene>
    <name evidence="1" type="ORF">NDI86_09350</name>
</gene>
<dbReference type="EMBL" id="JAMQOS010000002">
    <property type="protein sequence ID" value="MDS0282331.1"/>
    <property type="molecule type" value="Genomic_DNA"/>
</dbReference>
<evidence type="ECO:0008006" key="3">
    <source>
        <dbReference type="Google" id="ProtNLM"/>
    </source>
</evidence>
<name>A0ABU2FNJ4_9EURY</name>
<sequence length="59" mass="6487">MAHLPERPKEYVCENCHTIVAGVVHGEPPDHTYESPSECAACGATEFVELDRYPSMPGQ</sequence>
<dbReference type="Proteomes" id="UP001268864">
    <property type="component" value="Unassembled WGS sequence"/>
</dbReference>
<organism evidence="1 2">
    <name type="scientific">Haloarcula onubensis</name>
    <dbReference type="NCBI Taxonomy" id="2950539"/>
    <lineage>
        <taxon>Archaea</taxon>
        <taxon>Methanobacteriati</taxon>
        <taxon>Methanobacteriota</taxon>
        <taxon>Stenosarchaea group</taxon>
        <taxon>Halobacteria</taxon>
        <taxon>Halobacteriales</taxon>
        <taxon>Haloarculaceae</taxon>
        <taxon>Haloarcula</taxon>
    </lineage>
</organism>
<protein>
    <recommendedName>
        <fullName evidence="3">Small CPxCG-related zinc finger protein</fullName>
    </recommendedName>
</protein>
<dbReference type="RefSeq" id="WP_310900159.1">
    <property type="nucleotide sequence ID" value="NZ_JAMQOS010000002.1"/>
</dbReference>